<dbReference type="PANTHER" id="PTHR37423:SF1">
    <property type="entry name" value="OUTER MEMBRANE PROTEIN ASSEMBLY FACTOR BAMD"/>
    <property type="match status" value="1"/>
</dbReference>
<reference evidence="10" key="1">
    <citation type="journal article" date="2019" name="Int. J. Syst. Evol. Microbiol.">
        <title>The Global Catalogue of Microorganisms (GCM) 10K type strain sequencing project: providing services to taxonomists for standard genome sequencing and annotation.</title>
        <authorList>
            <consortium name="The Broad Institute Genomics Platform"/>
            <consortium name="The Broad Institute Genome Sequencing Center for Infectious Disease"/>
            <person name="Wu L."/>
            <person name="Ma J."/>
        </authorList>
    </citation>
    <scope>NUCLEOTIDE SEQUENCE [LARGE SCALE GENOMIC DNA]</scope>
    <source>
        <strain evidence="10">JCM 17727</strain>
    </source>
</reference>
<dbReference type="InterPro" id="IPR017689">
    <property type="entry name" value="BamD"/>
</dbReference>
<comment type="subunit">
    <text evidence="6">Part of the Bam complex.</text>
</comment>
<accession>A0ABP8HZA9</accession>
<comment type="caution">
    <text evidence="9">The sequence shown here is derived from an EMBL/GenBank/DDBJ whole genome shotgun (WGS) entry which is preliminary data.</text>
</comment>
<keyword evidence="2 6" id="KW-0472">Membrane</keyword>
<keyword evidence="1 6" id="KW-0732">Signal</keyword>
<feature type="domain" description="Outer membrane lipoprotein BamD-like" evidence="8">
    <location>
        <begin position="37"/>
        <end position="241"/>
    </location>
</feature>
<organism evidence="9 10">
    <name type="scientific">Kangiella taiwanensis</name>
    <dbReference type="NCBI Taxonomy" id="1079179"/>
    <lineage>
        <taxon>Bacteria</taxon>
        <taxon>Pseudomonadati</taxon>
        <taxon>Pseudomonadota</taxon>
        <taxon>Gammaproteobacteria</taxon>
        <taxon>Kangiellales</taxon>
        <taxon>Kangiellaceae</taxon>
        <taxon>Kangiella</taxon>
    </lineage>
</organism>
<dbReference type="CDD" id="cd15830">
    <property type="entry name" value="BamD"/>
    <property type="match status" value="1"/>
</dbReference>
<name>A0ABP8HZA9_9GAMM</name>
<feature type="chain" id="PRO_5045825287" description="Outer membrane protein assembly factor BamD" evidence="7">
    <location>
        <begin position="18"/>
        <end position="257"/>
    </location>
</feature>
<dbReference type="Gene3D" id="1.25.40.10">
    <property type="entry name" value="Tetratricopeptide repeat domain"/>
    <property type="match status" value="1"/>
</dbReference>
<comment type="function">
    <text evidence="6">Part of the outer membrane protein assembly complex, which is involved in assembly and insertion of beta-barrel proteins into the outer membrane.</text>
</comment>
<evidence type="ECO:0000256" key="4">
    <source>
        <dbReference type="ARBA" id="ARBA00023237"/>
    </source>
</evidence>
<dbReference type="Pfam" id="PF13525">
    <property type="entry name" value="YfiO"/>
    <property type="match status" value="1"/>
</dbReference>
<protein>
    <recommendedName>
        <fullName evidence="6">Outer membrane protein assembly factor BamD</fullName>
    </recommendedName>
</protein>
<dbReference type="PROSITE" id="PS51257">
    <property type="entry name" value="PROKAR_LIPOPROTEIN"/>
    <property type="match status" value="1"/>
</dbReference>
<comment type="subcellular location">
    <subcellularLocation>
        <location evidence="6">Cell outer membrane</location>
        <topology evidence="6">Lipid-anchor</topology>
    </subcellularLocation>
</comment>
<dbReference type="EMBL" id="BAABFU010000002">
    <property type="protein sequence ID" value="GAA4348039.1"/>
    <property type="molecule type" value="Genomic_DNA"/>
</dbReference>
<dbReference type="SUPFAM" id="SSF48452">
    <property type="entry name" value="TPR-like"/>
    <property type="match status" value="1"/>
</dbReference>
<dbReference type="HAMAP" id="MF_00922">
    <property type="entry name" value="OM_assembly_BamD"/>
    <property type="match status" value="1"/>
</dbReference>
<evidence type="ECO:0000313" key="9">
    <source>
        <dbReference type="EMBL" id="GAA4348039.1"/>
    </source>
</evidence>
<dbReference type="Proteomes" id="UP001501294">
    <property type="component" value="Unassembled WGS sequence"/>
</dbReference>
<evidence type="ECO:0000256" key="1">
    <source>
        <dbReference type="ARBA" id="ARBA00022729"/>
    </source>
</evidence>
<dbReference type="PANTHER" id="PTHR37423">
    <property type="entry name" value="SOLUBLE LYTIC MUREIN TRANSGLYCOSYLASE-RELATED"/>
    <property type="match status" value="1"/>
</dbReference>
<evidence type="ECO:0000256" key="5">
    <source>
        <dbReference type="ARBA" id="ARBA00023288"/>
    </source>
</evidence>
<evidence type="ECO:0000256" key="6">
    <source>
        <dbReference type="HAMAP-Rule" id="MF_00922"/>
    </source>
</evidence>
<evidence type="ECO:0000313" key="10">
    <source>
        <dbReference type="Proteomes" id="UP001501294"/>
    </source>
</evidence>
<dbReference type="InterPro" id="IPR039565">
    <property type="entry name" value="BamD-like"/>
</dbReference>
<keyword evidence="4 6" id="KW-0998">Cell outer membrane</keyword>
<feature type="signal peptide" evidence="7">
    <location>
        <begin position="1"/>
        <end position="17"/>
    </location>
</feature>
<proteinExistence type="inferred from homology"/>
<dbReference type="InterPro" id="IPR011990">
    <property type="entry name" value="TPR-like_helical_dom_sf"/>
</dbReference>
<keyword evidence="10" id="KW-1185">Reference proteome</keyword>
<sequence length="257" mass="29859">MQKIVLVSLASLMLVLAGCSSTPEKDELEEETKLEVMTAQQLFDRAKTSLRSGNYTRAIEMLEEIDTRYPFGSISEQAKMDLLYAYFKKADYEAGQALADRFLRQHPQHENADYVYYMKGVMHYESEVGLFKQTFQADLETRDTTNLEAAFDNFKALVEVYPESKYAPDARKRMIQIRNLLAENQLHIARYYMERDIYIGAANRAKYIVENFPQTPAVPYALDMLIKAYNILELPELAEQYRKVLLLNYPDYDFADL</sequence>
<keyword evidence="3 6" id="KW-0564">Palmitate</keyword>
<evidence type="ECO:0000256" key="2">
    <source>
        <dbReference type="ARBA" id="ARBA00023136"/>
    </source>
</evidence>
<keyword evidence="5 6" id="KW-0449">Lipoprotein</keyword>
<evidence type="ECO:0000259" key="8">
    <source>
        <dbReference type="Pfam" id="PF13525"/>
    </source>
</evidence>
<evidence type="ECO:0000256" key="3">
    <source>
        <dbReference type="ARBA" id="ARBA00023139"/>
    </source>
</evidence>
<comment type="similarity">
    <text evidence="6">Belongs to the BamD family.</text>
</comment>
<evidence type="ECO:0000256" key="7">
    <source>
        <dbReference type="SAM" id="SignalP"/>
    </source>
</evidence>
<gene>
    <name evidence="6" type="primary">bamD</name>
    <name evidence="9" type="ORF">GCM10023150_11010</name>
</gene>
<dbReference type="RefSeq" id="WP_223577687.1">
    <property type="nucleotide sequence ID" value="NZ_BAABFU010000002.1"/>
</dbReference>
<dbReference type="NCBIfam" id="TIGR03302">
    <property type="entry name" value="OM_YfiO"/>
    <property type="match status" value="1"/>
</dbReference>